<feature type="coiled-coil region" evidence="4">
    <location>
        <begin position="141"/>
        <end position="202"/>
    </location>
</feature>
<dbReference type="Gene3D" id="3.30.565.10">
    <property type="entry name" value="Histidine kinase-like ATPase, C-terminal domain"/>
    <property type="match status" value="1"/>
</dbReference>
<dbReference type="AlphaFoldDB" id="A0A1E8PQE2"/>
<dbReference type="PANTHER" id="PTHR43065:SF42">
    <property type="entry name" value="TWO-COMPONENT SENSOR PPRA"/>
    <property type="match status" value="1"/>
</dbReference>
<evidence type="ECO:0000313" key="6">
    <source>
        <dbReference type="EMBL" id="OFJ48120.1"/>
    </source>
</evidence>
<evidence type="ECO:0000256" key="3">
    <source>
        <dbReference type="ARBA" id="ARBA00022553"/>
    </source>
</evidence>
<dbReference type="EC" id="2.7.13.3" evidence="2"/>
<dbReference type="InterPro" id="IPR004358">
    <property type="entry name" value="Sig_transdc_His_kin-like_C"/>
</dbReference>
<dbReference type="PRINTS" id="PR00344">
    <property type="entry name" value="BCTRLSENSOR"/>
</dbReference>
<comment type="catalytic activity">
    <reaction evidence="1">
        <text>ATP + protein L-histidine = ADP + protein N-phospho-L-histidine.</text>
        <dbReference type="EC" id="2.7.13.3"/>
    </reaction>
</comment>
<keyword evidence="3" id="KW-0597">Phosphoprotein</keyword>
<dbReference type="SMART" id="SM00065">
    <property type="entry name" value="GAF"/>
    <property type="match status" value="1"/>
</dbReference>
<protein>
    <recommendedName>
        <fullName evidence="2">histidine kinase</fullName>
        <ecNumber evidence="2">2.7.13.3</ecNumber>
    </recommendedName>
</protein>
<dbReference type="EMBL" id="MAQB02000001">
    <property type="protein sequence ID" value="OFJ48120.1"/>
    <property type="molecule type" value="Genomic_DNA"/>
</dbReference>
<evidence type="ECO:0000313" key="7">
    <source>
        <dbReference type="Proteomes" id="UP000092634"/>
    </source>
</evidence>
<dbReference type="InterPro" id="IPR036890">
    <property type="entry name" value="HATPase_C_sf"/>
</dbReference>
<dbReference type="PROSITE" id="PS50109">
    <property type="entry name" value="HIS_KIN"/>
    <property type="match status" value="1"/>
</dbReference>
<dbReference type="Pfam" id="PF13185">
    <property type="entry name" value="GAF_2"/>
    <property type="match status" value="1"/>
</dbReference>
<reference evidence="6 7" key="1">
    <citation type="submission" date="2016-10" db="EMBL/GenBank/DDBJ databases">
        <title>Updated version of Genome Assembly of Janthinobacterium lividum ERGS5:01.</title>
        <authorList>
            <person name="Kumar R."/>
            <person name="Acharya V."/>
            <person name="Singh D."/>
        </authorList>
    </citation>
    <scope>NUCLEOTIDE SEQUENCE [LARGE SCALE GENOMIC DNA]</scope>
    <source>
        <strain evidence="6 7">ERGS5:01</strain>
    </source>
</reference>
<dbReference type="Pfam" id="PF02518">
    <property type="entry name" value="HATPase_c"/>
    <property type="match status" value="1"/>
</dbReference>
<organism evidence="6 7">
    <name type="scientific">Janthinobacterium lividum</name>
    <dbReference type="NCBI Taxonomy" id="29581"/>
    <lineage>
        <taxon>Bacteria</taxon>
        <taxon>Pseudomonadati</taxon>
        <taxon>Pseudomonadota</taxon>
        <taxon>Betaproteobacteria</taxon>
        <taxon>Burkholderiales</taxon>
        <taxon>Oxalobacteraceae</taxon>
        <taxon>Janthinobacterium</taxon>
    </lineage>
</organism>
<comment type="caution">
    <text evidence="6">The sequence shown here is derived from an EMBL/GenBank/DDBJ whole genome shotgun (WGS) entry which is preliminary data.</text>
</comment>
<dbReference type="InterPro" id="IPR005467">
    <property type="entry name" value="His_kinase_dom"/>
</dbReference>
<keyword evidence="4" id="KW-0175">Coiled coil</keyword>
<dbReference type="PANTHER" id="PTHR43065">
    <property type="entry name" value="SENSOR HISTIDINE KINASE"/>
    <property type="match status" value="1"/>
</dbReference>
<feature type="domain" description="Histidine kinase" evidence="5">
    <location>
        <begin position="221"/>
        <end position="446"/>
    </location>
</feature>
<sequence>MLDPASTIPEYVLDKWQHTVDVMAEVFEVPAGLIMRVRPGQIEVLVAAQRVGNPYHANEMAVLNTGLYCETVMETRALLYVPNALDDIDWKDNPDVALDMISYLGVPLLAPNQNVFGTICVLDNKTRSYHEKYVELMWEIKKSIERDLELMEQQQRLIEQQEQLKRSNIELTAAIARQHSDAEQLQRSNEKLNLALATLTAMQSELLKSAKNAALGALVAGVAHELGTPIGNSMLVASTIQDQASAFRDKMATGLTRTDLSSFCEAMHDGTFLLTRNLERASQLVASFKRISVDPTDMTPSHFKLRHTVETVAAAVPGLRLVNTVNEDLSMTGYLGAFADVLAELLENAARHAFVGRAPGNVTVAARMTDARCIELTVSDDGVGISAADQSRVFDPFFTTQLGQGGSGLGLYTTYNLVSTAMRGTIVLVSTPGVGSCFSVTIPDSAY</sequence>
<dbReference type="InterPro" id="IPR003661">
    <property type="entry name" value="HisK_dim/P_dom"/>
</dbReference>
<dbReference type="InterPro" id="IPR029016">
    <property type="entry name" value="GAF-like_dom_sf"/>
</dbReference>
<dbReference type="SMART" id="SM00387">
    <property type="entry name" value="HATPase_c"/>
    <property type="match status" value="1"/>
</dbReference>
<dbReference type="InterPro" id="IPR003018">
    <property type="entry name" value="GAF"/>
</dbReference>
<proteinExistence type="predicted"/>
<dbReference type="SUPFAM" id="SSF55874">
    <property type="entry name" value="ATPase domain of HSP90 chaperone/DNA topoisomerase II/histidine kinase"/>
    <property type="match status" value="1"/>
</dbReference>
<evidence type="ECO:0000256" key="4">
    <source>
        <dbReference type="SAM" id="Coils"/>
    </source>
</evidence>
<dbReference type="Gene3D" id="1.10.287.130">
    <property type="match status" value="1"/>
</dbReference>
<gene>
    <name evidence="6" type="ORF">BA896_003125</name>
</gene>
<accession>A0A1E8PQE2</accession>
<dbReference type="Gene3D" id="3.30.450.40">
    <property type="match status" value="1"/>
</dbReference>
<dbReference type="InterPro" id="IPR003594">
    <property type="entry name" value="HATPase_dom"/>
</dbReference>
<name>A0A1E8PQE2_9BURK</name>
<evidence type="ECO:0000259" key="5">
    <source>
        <dbReference type="PROSITE" id="PS50109"/>
    </source>
</evidence>
<dbReference type="SUPFAM" id="SSF55781">
    <property type="entry name" value="GAF domain-like"/>
    <property type="match status" value="1"/>
</dbReference>
<evidence type="ECO:0000256" key="1">
    <source>
        <dbReference type="ARBA" id="ARBA00000085"/>
    </source>
</evidence>
<evidence type="ECO:0000256" key="2">
    <source>
        <dbReference type="ARBA" id="ARBA00012438"/>
    </source>
</evidence>
<dbReference type="CDD" id="cd00082">
    <property type="entry name" value="HisKA"/>
    <property type="match status" value="1"/>
</dbReference>
<dbReference type="Proteomes" id="UP000092634">
    <property type="component" value="Unassembled WGS sequence"/>
</dbReference>
<dbReference type="GO" id="GO:0000155">
    <property type="term" value="F:phosphorelay sensor kinase activity"/>
    <property type="evidence" value="ECO:0007669"/>
    <property type="project" value="InterPro"/>
</dbReference>